<keyword evidence="4" id="KW-0007">Acetylation</keyword>
<dbReference type="Pfam" id="PF00378">
    <property type="entry name" value="ECH_1"/>
    <property type="match status" value="1"/>
</dbReference>
<dbReference type="GO" id="GO:0004300">
    <property type="term" value="F:enoyl-CoA hydratase activity"/>
    <property type="evidence" value="ECO:0007669"/>
    <property type="project" value="UniProtKB-ARBA"/>
</dbReference>
<comment type="subcellular location">
    <subcellularLocation>
        <location evidence="1">Mitochondrion</location>
    </subcellularLocation>
</comment>
<keyword evidence="10" id="KW-1185">Reference proteome</keyword>
<comment type="caution">
    <text evidence="9">The sequence shown here is derived from an EMBL/GenBank/DDBJ whole genome shotgun (WGS) entry which is preliminary data.</text>
</comment>
<proteinExistence type="inferred from homology"/>
<evidence type="ECO:0000256" key="3">
    <source>
        <dbReference type="ARBA" id="ARBA00022946"/>
    </source>
</evidence>
<accession>A0AAD9DWX4</accession>
<reference evidence="9" key="1">
    <citation type="submission" date="2023-03" db="EMBL/GenBank/DDBJ databases">
        <title>Electrophorus voltai genome.</title>
        <authorList>
            <person name="Bian C."/>
        </authorList>
    </citation>
    <scope>NUCLEOTIDE SEQUENCE</scope>
    <source>
        <strain evidence="9">CB-2022</strain>
        <tissue evidence="9">Muscle</tissue>
    </source>
</reference>
<dbReference type="Gene3D" id="3.90.226.10">
    <property type="entry name" value="2-enoyl-CoA Hydratase, Chain A, domain 1"/>
    <property type="match status" value="1"/>
</dbReference>
<keyword evidence="3" id="KW-0809">Transit peptide</keyword>
<protein>
    <recommendedName>
        <fullName evidence="11">Enoyl CoA hydratase domain containing 2</fullName>
    </recommendedName>
</protein>
<dbReference type="Pfam" id="PF15768">
    <property type="entry name" value="CC190"/>
    <property type="match status" value="1"/>
</dbReference>
<feature type="region of interest" description="Disordered" evidence="8">
    <location>
        <begin position="147"/>
        <end position="169"/>
    </location>
</feature>
<evidence type="ECO:0000313" key="10">
    <source>
        <dbReference type="Proteomes" id="UP001239994"/>
    </source>
</evidence>
<gene>
    <name evidence="9" type="ORF">P4O66_008960</name>
</gene>
<comment type="similarity">
    <text evidence="2 7">Belongs to the enoyl-CoA hydratase/isomerase family.</text>
</comment>
<evidence type="ECO:0000256" key="4">
    <source>
        <dbReference type="ARBA" id="ARBA00022990"/>
    </source>
</evidence>
<evidence type="ECO:0000256" key="5">
    <source>
        <dbReference type="ARBA" id="ARBA00023128"/>
    </source>
</evidence>
<evidence type="ECO:0008006" key="11">
    <source>
        <dbReference type="Google" id="ProtNLM"/>
    </source>
</evidence>
<evidence type="ECO:0000313" key="9">
    <source>
        <dbReference type="EMBL" id="KAK1795859.1"/>
    </source>
</evidence>
<feature type="compositionally biased region" description="Basic and acidic residues" evidence="8">
    <location>
        <begin position="208"/>
        <end position="233"/>
    </location>
</feature>
<dbReference type="PROSITE" id="PS00166">
    <property type="entry name" value="ENOYL_COA_HYDRATASE"/>
    <property type="match status" value="1"/>
</dbReference>
<dbReference type="GO" id="GO:0003723">
    <property type="term" value="F:RNA binding"/>
    <property type="evidence" value="ECO:0007669"/>
    <property type="project" value="UniProtKB-ARBA"/>
</dbReference>
<evidence type="ECO:0000256" key="2">
    <source>
        <dbReference type="ARBA" id="ARBA00005254"/>
    </source>
</evidence>
<dbReference type="InterPro" id="IPR001753">
    <property type="entry name" value="Enoyl-CoA_hydra/iso"/>
</dbReference>
<evidence type="ECO:0000256" key="1">
    <source>
        <dbReference type="ARBA" id="ARBA00004173"/>
    </source>
</evidence>
<dbReference type="EMBL" id="JAROKS010000015">
    <property type="protein sequence ID" value="KAK1795859.1"/>
    <property type="molecule type" value="Genomic_DNA"/>
</dbReference>
<evidence type="ECO:0000256" key="8">
    <source>
        <dbReference type="SAM" id="MobiDB-lite"/>
    </source>
</evidence>
<name>A0AAD9DWX4_9TELE</name>
<dbReference type="PANTHER" id="PTHR11941:SF44">
    <property type="entry name" value="ENOYL-COA HYDRATASE DOMAIN-CONTAINING PROTEIN 2, MITOCHONDRIAL"/>
    <property type="match status" value="1"/>
</dbReference>
<evidence type="ECO:0000256" key="6">
    <source>
        <dbReference type="ARBA" id="ARBA00023239"/>
    </source>
</evidence>
<dbReference type="InterPro" id="IPR031525">
    <property type="entry name" value="CC190"/>
</dbReference>
<dbReference type="InterPro" id="IPR014748">
    <property type="entry name" value="Enoyl-CoA_hydra_C"/>
</dbReference>
<feature type="region of interest" description="Disordered" evidence="8">
    <location>
        <begin position="199"/>
        <end position="292"/>
    </location>
</feature>
<dbReference type="SUPFAM" id="SSF52096">
    <property type="entry name" value="ClpP/crotonase"/>
    <property type="match status" value="1"/>
</dbReference>
<dbReference type="AlphaFoldDB" id="A0AAD9DWX4"/>
<feature type="compositionally biased region" description="Basic and acidic residues" evidence="8">
    <location>
        <begin position="247"/>
        <end position="270"/>
    </location>
</feature>
<dbReference type="GO" id="GO:0005739">
    <property type="term" value="C:mitochondrion"/>
    <property type="evidence" value="ECO:0007669"/>
    <property type="project" value="UniProtKB-SubCell"/>
</dbReference>
<feature type="compositionally biased region" description="Low complexity" evidence="8">
    <location>
        <begin position="272"/>
        <end position="286"/>
    </location>
</feature>
<dbReference type="FunFam" id="1.10.12.10:FF:000001">
    <property type="entry name" value="Probable enoyl-CoA hydratase, mitochondrial"/>
    <property type="match status" value="1"/>
</dbReference>
<keyword evidence="6" id="KW-0456">Lyase</keyword>
<evidence type="ECO:0000256" key="7">
    <source>
        <dbReference type="RuleBase" id="RU003707"/>
    </source>
</evidence>
<dbReference type="GO" id="GO:0006635">
    <property type="term" value="P:fatty acid beta-oxidation"/>
    <property type="evidence" value="ECO:0007669"/>
    <property type="project" value="TreeGrafter"/>
</dbReference>
<dbReference type="PANTHER" id="PTHR11941">
    <property type="entry name" value="ENOYL-COA HYDRATASE-RELATED"/>
    <property type="match status" value="1"/>
</dbReference>
<organism evidence="9 10">
    <name type="scientific">Electrophorus voltai</name>
    <dbReference type="NCBI Taxonomy" id="2609070"/>
    <lineage>
        <taxon>Eukaryota</taxon>
        <taxon>Metazoa</taxon>
        <taxon>Chordata</taxon>
        <taxon>Craniata</taxon>
        <taxon>Vertebrata</taxon>
        <taxon>Euteleostomi</taxon>
        <taxon>Actinopterygii</taxon>
        <taxon>Neopterygii</taxon>
        <taxon>Teleostei</taxon>
        <taxon>Ostariophysi</taxon>
        <taxon>Gymnotiformes</taxon>
        <taxon>Gymnotoidei</taxon>
        <taxon>Gymnotidae</taxon>
        <taxon>Electrophorus</taxon>
    </lineage>
</organism>
<dbReference type="Gene3D" id="1.10.12.10">
    <property type="entry name" value="Lyase 2-enoyl-coa Hydratase, Chain A, domain 2"/>
    <property type="match status" value="1"/>
</dbReference>
<dbReference type="InterPro" id="IPR029045">
    <property type="entry name" value="ClpP/crotonase-like_dom_sf"/>
</dbReference>
<dbReference type="CDD" id="cd06558">
    <property type="entry name" value="crotonase-like"/>
    <property type="match status" value="1"/>
</dbReference>
<dbReference type="FunFam" id="3.90.226.10:FF:000022">
    <property type="entry name" value="methylglutaconyl-CoA hydratase, mitochondrial isoform X1"/>
    <property type="match status" value="1"/>
</dbReference>
<sequence length="654" mass="73195">MHRSDWMVWSKEAQRRAERRAEARLAYGLQRLDEAKHYHLSTLAREQHMLQRHLLAIKTGVCSQWRGRNTVGLQSSNLELSHPPVSYTKTLLPIIPLAGGEPDRHRNSSLFLGNANVKGFQTSKLEYKPPPDPEKISPQEVALHKTASRMGGWKVKDERSAKPYSSRSLQDRVQDFISSGENRAESSTAQLCLPCLKLPTNTLPPDLPQRESRDREPVRLRVASHGERERETQRPLWETVRGRHKDGHRENELTAAHARDREKAEDRDRVVSSSTPLSPLSELSAPDGHPRTVHTLPDFAQAMMEARKSRLKIHETILTMTTLRRFAVGIRTFVRGHIKLDCAFTGHHGTLFEANMCETKKCVRPVNVVHWRAFCSQRPNREVEVDMRRLEAEDNGVVEVLMCRERARNSLGRVFVGQMRELVSFLHNDSAVRVVIFRSLVPGVFCAGADLKERAQMSNSEAEHFVHGLRSLMNEIGYGVMDRAALPMPTVAAVDGFALGGGLELALACDLRTAARTAQMGLIETTRGLLPGAGGSQRLPRAVGFAVAKELIFTGRRVGGQQALELGMVNRAVAQNQSGDAAYREALNLAREILPQAPVAVRMAKEAMNRGIEVDITTGMVIEGMCYARVIPTRDRQEGMAAFIEKRRPRYTGE</sequence>
<dbReference type="Proteomes" id="UP001239994">
    <property type="component" value="Unassembled WGS sequence"/>
</dbReference>
<keyword evidence="5" id="KW-0496">Mitochondrion</keyword>
<dbReference type="InterPro" id="IPR018376">
    <property type="entry name" value="Enoyl-CoA_hyd/isom_CS"/>
</dbReference>